<comment type="caution">
    <text evidence="1">The sequence shown here is derived from an EMBL/GenBank/DDBJ whole genome shotgun (WGS) entry which is preliminary data.</text>
</comment>
<evidence type="ECO:0000313" key="2">
    <source>
        <dbReference type="Proteomes" id="UP001497700"/>
    </source>
</evidence>
<keyword evidence="2" id="KW-1185">Reference proteome</keyword>
<accession>A0ACB9ZBE1</accession>
<evidence type="ECO:0000313" key="1">
    <source>
        <dbReference type="EMBL" id="KAI4868500.1"/>
    </source>
</evidence>
<sequence length="934" mass="104256">MEPPRGIWHKTTVESTTLQQRTFHTTTLAGNKRPHTDDTGSSYRPSTAERAVQFQRASTLGRELPELTASTIEAIDSDSTAPTSEYSQRRAVPATPTSAVDRSLSLSFPRYGLPDSLVNNLTSLGIKDIYPWQKQCLLGPGLLNGTKNLVYSAPTGGGKSLVADILMLKRVLEDSDAKALLVLPYVALVQEKVRWLRNIVHGLRRKLPSNDDVPEKEQTSLWQRRADEDSVRVVGFFGGGKVRATWSDFDIGVCTFEKANTLINTAINECTITKLRSVVLDELHMVDDDHRGYLMELIATKLLSLGHEVQIVGMSATLQNIDLLSRWLNAHTYCTFYRPVPIEEHLVHEGNIYPASSTSGLLKTASQLASGSNASQLQNQPVRIVHPSPHKEFKDPVLNAVVALATETAKSGFGALYVVAPFVPKLHSPQIRNFYEKYGYRYKLNRALRNSSLDPTILEKRLDLLADLRSLSTGLDPNLAETIPSGVAFHHAGLTTEERDLIANAYDNGVLKILTATCSLAAGINLPARRVILHNARMGRDLIGPSMLRQMRGRAGRKGKDEIGETYLCCRKDDLKDVVELMHAELPEISSGLTTDRHRIQRALLEVIAIRLANSRDTVLDYIQRTLLNLSIAPDIIEAHVESSLRDLTEMEFIQSESDLYTATQLGKAVVASSLEPEDGAFVHREMQRALRAFVMDGEMHVLYMFTPVHDLSVSVNWQVFRSEMERLDDSGLRVMTFLGLKPTQVNKMAQGGNLKETTPEEKETARIYRRFYLALQLRDICNEMPVHMVSRKYDVPRGAVQTLGQTCQGFAAGMIKFCEQMNWGAMAAILDHFSDRLNAGAKSDLLALAKVTFIKSRTARVFYENGFKTVAAIANADPKELVPVLMQAQPSKVRLKTKDEQKYEEKLLAKAKVIADSANRLWQMEMMQQVYEE</sequence>
<name>A0ACB9ZBE1_9PEZI</name>
<protein>
    <submittedName>
        <fullName evidence="1">P-loop containing nucleoside triphosphate hydrolase protein</fullName>
    </submittedName>
</protein>
<keyword evidence="1" id="KW-0378">Hydrolase</keyword>
<gene>
    <name evidence="1" type="ORF">F4820DRAFT_444911</name>
</gene>
<reference evidence="1 2" key="1">
    <citation type="journal article" date="2022" name="New Phytol.">
        <title>Ecological generalism drives hyperdiversity of secondary metabolite gene clusters in xylarialean endophytes.</title>
        <authorList>
            <person name="Franco M.E.E."/>
            <person name="Wisecaver J.H."/>
            <person name="Arnold A.E."/>
            <person name="Ju Y.M."/>
            <person name="Slot J.C."/>
            <person name="Ahrendt S."/>
            <person name="Moore L.P."/>
            <person name="Eastman K.E."/>
            <person name="Scott K."/>
            <person name="Konkel Z."/>
            <person name="Mondo S.J."/>
            <person name="Kuo A."/>
            <person name="Hayes R.D."/>
            <person name="Haridas S."/>
            <person name="Andreopoulos B."/>
            <person name="Riley R."/>
            <person name="LaButti K."/>
            <person name="Pangilinan J."/>
            <person name="Lipzen A."/>
            <person name="Amirebrahimi M."/>
            <person name="Yan J."/>
            <person name="Adam C."/>
            <person name="Keymanesh K."/>
            <person name="Ng V."/>
            <person name="Louie K."/>
            <person name="Northen T."/>
            <person name="Drula E."/>
            <person name="Henrissat B."/>
            <person name="Hsieh H.M."/>
            <person name="Youens-Clark K."/>
            <person name="Lutzoni F."/>
            <person name="Miadlikowska J."/>
            <person name="Eastwood D.C."/>
            <person name="Hamelin R.C."/>
            <person name="Grigoriev I.V."/>
            <person name="U'Ren J.M."/>
        </authorList>
    </citation>
    <scope>NUCLEOTIDE SEQUENCE [LARGE SCALE GENOMIC DNA]</scope>
    <source>
        <strain evidence="1 2">CBS 119005</strain>
    </source>
</reference>
<dbReference type="EMBL" id="MU393437">
    <property type="protein sequence ID" value="KAI4868500.1"/>
    <property type="molecule type" value="Genomic_DNA"/>
</dbReference>
<proteinExistence type="predicted"/>
<dbReference type="Proteomes" id="UP001497700">
    <property type="component" value="Unassembled WGS sequence"/>
</dbReference>
<organism evidence="1 2">
    <name type="scientific">Hypoxylon rubiginosum</name>
    <dbReference type="NCBI Taxonomy" id="110542"/>
    <lineage>
        <taxon>Eukaryota</taxon>
        <taxon>Fungi</taxon>
        <taxon>Dikarya</taxon>
        <taxon>Ascomycota</taxon>
        <taxon>Pezizomycotina</taxon>
        <taxon>Sordariomycetes</taxon>
        <taxon>Xylariomycetidae</taxon>
        <taxon>Xylariales</taxon>
        <taxon>Hypoxylaceae</taxon>
        <taxon>Hypoxylon</taxon>
    </lineage>
</organism>